<evidence type="ECO:0000256" key="3">
    <source>
        <dbReference type="ARBA" id="ARBA00023163"/>
    </source>
</evidence>
<dbReference type="OrthoDB" id="7173258at2"/>
<dbReference type="InterPro" id="IPR028978">
    <property type="entry name" value="Chorismate_lyase_/UTRA_dom_sf"/>
</dbReference>
<dbReference type="SMART" id="SM00345">
    <property type="entry name" value="HTH_GNTR"/>
    <property type="match status" value="1"/>
</dbReference>
<dbReference type="SMART" id="SM00866">
    <property type="entry name" value="UTRA"/>
    <property type="match status" value="1"/>
</dbReference>
<dbReference type="Proteomes" id="UP000053675">
    <property type="component" value="Unassembled WGS sequence"/>
</dbReference>
<dbReference type="PANTHER" id="PTHR44846:SF1">
    <property type="entry name" value="MANNOSYL-D-GLYCERATE TRANSPORT_METABOLISM SYSTEM REPRESSOR MNGR-RELATED"/>
    <property type="match status" value="1"/>
</dbReference>
<evidence type="ECO:0000256" key="1">
    <source>
        <dbReference type="ARBA" id="ARBA00023015"/>
    </source>
</evidence>
<evidence type="ECO:0000256" key="2">
    <source>
        <dbReference type="ARBA" id="ARBA00023125"/>
    </source>
</evidence>
<name>A0A084UDW2_9HYPH</name>
<organism evidence="5 6">
    <name type="scientific">Nitratireductor basaltis</name>
    <dbReference type="NCBI Taxonomy" id="472175"/>
    <lineage>
        <taxon>Bacteria</taxon>
        <taxon>Pseudomonadati</taxon>
        <taxon>Pseudomonadota</taxon>
        <taxon>Alphaproteobacteria</taxon>
        <taxon>Hyphomicrobiales</taxon>
        <taxon>Phyllobacteriaceae</taxon>
        <taxon>Nitratireductor</taxon>
    </lineage>
</organism>
<dbReference type="SUPFAM" id="SSF64288">
    <property type="entry name" value="Chorismate lyase-like"/>
    <property type="match status" value="1"/>
</dbReference>
<sequence>MSDKTDAKASSSKAGTGTGVELGFTPLYLQVRQKMLDKIIAGTWQPGTALPSEQQLALQMGVSQGTLRKALDALASDRVIVRHQGRGTFVAEHDQRRTLFQFFKIASDSDGRMPPETLFCQVAERAAESEESQALQLAGDKVWHIHRHRALRGRVLLLEDIMVDRDRFPALDDRVPLPNNIYELYERHFAITVAHARERLKAISANEKQAELLGCDVGHALLQIERTATALNGSPIEFRRTLCLTDHYHYSSDLR</sequence>
<dbReference type="Gene3D" id="3.40.1410.10">
    <property type="entry name" value="Chorismate lyase-like"/>
    <property type="match status" value="1"/>
</dbReference>
<dbReference type="STRING" id="472175.EL18_02193"/>
<dbReference type="eggNOG" id="COG2188">
    <property type="taxonomic scope" value="Bacteria"/>
</dbReference>
<dbReference type="InterPro" id="IPR000524">
    <property type="entry name" value="Tscrpt_reg_HTH_GntR"/>
</dbReference>
<dbReference type="GO" id="GO:0003677">
    <property type="term" value="F:DNA binding"/>
    <property type="evidence" value="ECO:0007669"/>
    <property type="project" value="UniProtKB-KW"/>
</dbReference>
<dbReference type="PATRIC" id="fig|472175.3.peg.2182"/>
<gene>
    <name evidence="5" type="ORF">EL18_02193</name>
</gene>
<keyword evidence="1" id="KW-0805">Transcription regulation</keyword>
<dbReference type="PRINTS" id="PR00035">
    <property type="entry name" value="HTHGNTR"/>
</dbReference>
<feature type="domain" description="HTH gntR-type" evidence="4">
    <location>
        <begin position="25"/>
        <end position="93"/>
    </location>
</feature>
<comment type="caution">
    <text evidence="5">The sequence shown here is derived from an EMBL/GenBank/DDBJ whole genome shotgun (WGS) entry which is preliminary data.</text>
</comment>
<dbReference type="InterPro" id="IPR050679">
    <property type="entry name" value="Bact_HTH_transcr_reg"/>
</dbReference>
<keyword evidence="3" id="KW-0804">Transcription</keyword>
<dbReference type="RefSeq" id="WP_051914031.1">
    <property type="nucleotide sequence ID" value="NZ_JMQM01000001.1"/>
</dbReference>
<evidence type="ECO:0000313" key="6">
    <source>
        <dbReference type="Proteomes" id="UP000053675"/>
    </source>
</evidence>
<dbReference type="Pfam" id="PF07702">
    <property type="entry name" value="UTRA"/>
    <property type="match status" value="1"/>
</dbReference>
<dbReference type="InterPro" id="IPR036388">
    <property type="entry name" value="WH-like_DNA-bd_sf"/>
</dbReference>
<protein>
    <submittedName>
        <fullName evidence="5">GntR family transcriptional regulator</fullName>
    </submittedName>
</protein>
<accession>A0A084UDW2</accession>
<dbReference type="CDD" id="cd07377">
    <property type="entry name" value="WHTH_GntR"/>
    <property type="match status" value="1"/>
</dbReference>
<dbReference type="AlphaFoldDB" id="A0A084UDW2"/>
<dbReference type="EMBL" id="JMQM01000001">
    <property type="protein sequence ID" value="KFB11148.1"/>
    <property type="molecule type" value="Genomic_DNA"/>
</dbReference>
<keyword evidence="2" id="KW-0238">DNA-binding</keyword>
<evidence type="ECO:0000313" key="5">
    <source>
        <dbReference type="EMBL" id="KFB11148.1"/>
    </source>
</evidence>
<reference evidence="5 6" key="1">
    <citation type="submission" date="2014-05" db="EMBL/GenBank/DDBJ databases">
        <title>Draft Genome Sequence of Nitratireductor basaltis Strain UMTGB225, A Marine Bacterium Isolated from Green Barrel Tunicate.</title>
        <authorList>
            <person name="Gan H.Y."/>
        </authorList>
    </citation>
    <scope>NUCLEOTIDE SEQUENCE [LARGE SCALE GENOMIC DNA]</scope>
    <source>
        <strain evidence="5 6">UMTGB225</strain>
    </source>
</reference>
<dbReference type="Gene3D" id="1.10.10.10">
    <property type="entry name" value="Winged helix-like DNA-binding domain superfamily/Winged helix DNA-binding domain"/>
    <property type="match status" value="1"/>
</dbReference>
<evidence type="ECO:0000259" key="4">
    <source>
        <dbReference type="PROSITE" id="PS50949"/>
    </source>
</evidence>
<dbReference type="InterPro" id="IPR036390">
    <property type="entry name" value="WH_DNA-bd_sf"/>
</dbReference>
<dbReference type="PROSITE" id="PS50949">
    <property type="entry name" value="HTH_GNTR"/>
    <property type="match status" value="1"/>
</dbReference>
<dbReference type="GO" id="GO:0003700">
    <property type="term" value="F:DNA-binding transcription factor activity"/>
    <property type="evidence" value="ECO:0007669"/>
    <property type="project" value="InterPro"/>
</dbReference>
<dbReference type="GO" id="GO:0045892">
    <property type="term" value="P:negative regulation of DNA-templated transcription"/>
    <property type="evidence" value="ECO:0007669"/>
    <property type="project" value="TreeGrafter"/>
</dbReference>
<keyword evidence="6" id="KW-1185">Reference proteome</keyword>
<dbReference type="SUPFAM" id="SSF46785">
    <property type="entry name" value="Winged helix' DNA-binding domain"/>
    <property type="match status" value="1"/>
</dbReference>
<proteinExistence type="predicted"/>
<dbReference type="PANTHER" id="PTHR44846">
    <property type="entry name" value="MANNOSYL-D-GLYCERATE TRANSPORT/METABOLISM SYSTEM REPRESSOR MNGR-RELATED"/>
    <property type="match status" value="1"/>
</dbReference>
<dbReference type="InterPro" id="IPR011663">
    <property type="entry name" value="UTRA"/>
</dbReference>
<dbReference type="Pfam" id="PF00392">
    <property type="entry name" value="GntR"/>
    <property type="match status" value="1"/>
</dbReference>